<dbReference type="AlphaFoldDB" id="A0A0E0A0X0"/>
<evidence type="ECO:0000313" key="2">
    <source>
        <dbReference type="Proteomes" id="UP000026961"/>
    </source>
</evidence>
<evidence type="ECO:0000313" key="1">
    <source>
        <dbReference type="EnsemblPlants" id="OGLUM05G22060.1"/>
    </source>
</evidence>
<name>A0A0E0A0X0_9ORYZ</name>
<organism evidence="1">
    <name type="scientific">Oryza glumipatula</name>
    <dbReference type="NCBI Taxonomy" id="40148"/>
    <lineage>
        <taxon>Eukaryota</taxon>
        <taxon>Viridiplantae</taxon>
        <taxon>Streptophyta</taxon>
        <taxon>Embryophyta</taxon>
        <taxon>Tracheophyta</taxon>
        <taxon>Spermatophyta</taxon>
        <taxon>Magnoliopsida</taxon>
        <taxon>Liliopsida</taxon>
        <taxon>Poales</taxon>
        <taxon>Poaceae</taxon>
        <taxon>BOP clade</taxon>
        <taxon>Oryzoideae</taxon>
        <taxon>Oryzeae</taxon>
        <taxon>Oryzinae</taxon>
        <taxon>Oryza</taxon>
    </lineage>
</organism>
<accession>A0A0E0A0X0</accession>
<dbReference type="Proteomes" id="UP000026961">
    <property type="component" value="Chromosome 5"/>
</dbReference>
<dbReference type="Gramene" id="OGLUM05G22060.1">
    <property type="protein sequence ID" value="OGLUM05G22060.1"/>
    <property type="gene ID" value="OGLUM05G22060"/>
</dbReference>
<sequence length="156" mass="17230">MQFHQGRHHRHPNVGVVLCSVFFWEKPTQHTIIGVGEGGQRPAMTRSALFLYYPTEEVEVGDKAMPLLLEAEASGSPFPFPSRCKTTSVASTAGGAVSAAFPVATDRVMRRCYSTGFIEGREEREGRIRNADKWRIGIEMTNEYGLLNLNIGGEEG</sequence>
<dbReference type="EnsemblPlants" id="OGLUM05G22060.1">
    <property type="protein sequence ID" value="OGLUM05G22060.1"/>
    <property type="gene ID" value="OGLUM05G22060"/>
</dbReference>
<keyword evidence="2" id="KW-1185">Reference proteome</keyword>
<reference evidence="1" key="2">
    <citation type="submission" date="2018-05" db="EMBL/GenBank/DDBJ databases">
        <title>OgluRS3 (Oryza glumaepatula Reference Sequence Version 3).</title>
        <authorList>
            <person name="Zhang J."/>
            <person name="Kudrna D."/>
            <person name="Lee S."/>
            <person name="Talag J."/>
            <person name="Welchert J."/>
            <person name="Wing R.A."/>
        </authorList>
    </citation>
    <scope>NUCLEOTIDE SEQUENCE [LARGE SCALE GENOMIC DNA]</scope>
</reference>
<proteinExistence type="predicted"/>
<protein>
    <submittedName>
        <fullName evidence="1">Uncharacterized protein</fullName>
    </submittedName>
</protein>
<reference evidence="1" key="1">
    <citation type="submission" date="2015-04" db="UniProtKB">
        <authorList>
            <consortium name="EnsemblPlants"/>
        </authorList>
    </citation>
    <scope>IDENTIFICATION</scope>
</reference>
<dbReference type="HOGENOM" id="CLU_1689461_0_0_1"/>